<keyword evidence="6" id="KW-0808">Transferase</keyword>
<keyword evidence="1" id="KW-0813">Transport</keyword>
<dbReference type="SUPFAM" id="SSF53335">
    <property type="entry name" value="S-adenosyl-L-methionine-dependent methyltransferases"/>
    <property type="match status" value="1"/>
</dbReference>
<sequence>MGEYKCDFCGFQYKERNGDTKNGIPIGTPFEQLAGSLCNRCGMQGERHKRQLTQPYIGLEAEYFDLFTGKSGVKFFKQMINTTPEPTVLELGVGTARIAYELAVQGVDVTGLDTSEDMLAIAEKKRKRLSDVSKLTLIQENALDFNLSFKFTHILLTEGFLQHCLLADEQLQVLANVKKHLIDGGLVAVDLIVPPNERNWKGSQCKQWGKKRIYKTIEGETLLNRQTFETTITYETYEQNNEVSRFKVDREYSLILPREMCYLLNAEGFEVIDMFENYQTCYQRISATTLIPQLAKKRAGAVLRRDETLDESINDLQRNLQPFKEEVWTNGGYPIPIRGDITDYQISNRWTIIAKYKNKENEYEKN</sequence>
<dbReference type="GO" id="GO:0008168">
    <property type="term" value="F:methyltransferase activity"/>
    <property type="evidence" value="ECO:0007669"/>
    <property type="project" value="UniProtKB-KW"/>
</dbReference>
<gene>
    <name evidence="6" type="ORF">N7Z68_01980</name>
</gene>
<feature type="domain" description="Rubredoxin-like" evidence="5">
    <location>
        <begin position="1"/>
        <end position="55"/>
    </location>
</feature>
<comment type="caution">
    <text evidence="6">The sequence shown here is derived from an EMBL/GenBank/DDBJ whole genome shotgun (WGS) entry which is preliminary data.</text>
</comment>
<dbReference type="RefSeq" id="WP_275116774.1">
    <property type="nucleotide sequence ID" value="NZ_JAOTPO010000001.1"/>
</dbReference>
<dbReference type="InterPro" id="IPR024935">
    <property type="entry name" value="Rubredoxin_dom"/>
</dbReference>
<dbReference type="EMBL" id="JAOTPO010000001">
    <property type="protein sequence ID" value="MDE5412154.1"/>
    <property type="molecule type" value="Genomic_DNA"/>
</dbReference>
<dbReference type="InterPro" id="IPR029063">
    <property type="entry name" value="SAM-dependent_MTases_sf"/>
</dbReference>
<keyword evidence="7" id="KW-1185">Reference proteome</keyword>
<dbReference type="PROSITE" id="PS50903">
    <property type="entry name" value="RUBREDOXIN_LIKE"/>
    <property type="match status" value="1"/>
</dbReference>
<dbReference type="InterPro" id="IPR024934">
    <property type="entry name" value="Rubredoxin-like_dom"/>
</dbReference>
<dbReference type="InterPro" id="IPR041698">
    <property type="entry name" value="Methyltransf_25"/>
</dbReference>
<dbReference type="Gene3D" id="3.40.50.150">
    <property type="entry name" value="Vaccinia Virus protein VP39"/>
    <property type="match status" value="1"/>
</dbReference>
<evidence type="ECO:0000313" key="7">
    <source>
        <dbReference type="Proteomes" id="UP001148125"/>
    </source>
</evidence>
<dbReference type="Pfam" id="PF00301">
    <property type="entry name" value="Rubredoxin"/>
    <property type="match status" value="1"/>
</dbReference>
<accession>A0ABT5VD73</accession>
<evidence type="ECO:0000256" key="1">
    <source>
        <dbReference type="ARBA" id="ARBA00022448"/>
    </source>
</evidence>
<keyword evidence="3" id="KW-0249">Electron transport</keyword>
<name>A0ABT5VD73_9BACI</name>
<evidence type="ECO:0000256" key="2">
    <source>
        <dbReference type="ARBA" id="ARBA00022723"/>
    </source>
</evidence>
<dbReference type="GO" id="GO:0032259">
    <property type="term" value="P:methylation"/>
    <property type="evidence" value="ECO:0007669"/>
    <property type="project" value="UniProtKB-KW"/>
</dbReference>
<evidence type="ECO:0000259" key="5">
    <source>
        <dbReference type="PROSITE" id="PS50903"/>
    </source>
</evidence>
<dbReference type="Proteomes" id="UP001148125">
    <property type="component" value="Unassembled WGS sequence"/>
</dbReference>
<dbReference type="SUPFAM" id="SSF57802">
    <property type="entry name" value="Rubredoxin-like"/>
    <property type="match status" value="1"/>
</dbReference>
<evidence type="ECO:0000256" key="3">
    <source>
        <dbReference type="ARBA" id="ARBA00022982"/>
    </source>
</evidence>
<reference evidence="6" key="1">
    <citation type="submission" date="2024-05" db="EMBL/GenBank/DDBJ databases">
        <title>Alkalihalobacillus sp. strain MEB203 novel alkaliphilic bacterium from Lonar Lake, India.</title>
        <authorList>
            <person name="Joshi A."/>
            <person name="Thite S."/>
            <person name="Mengade P."/>
        </authorList>
    </citation>
    <scope>NUCLEOTIDE SEQUENCE</scope>
    <source>
        <strain evidence="6">MEB 203</strain>
    </source>
</reference>
<keyword evidence="6" id="KW-0489">Methyltransferase</keyword>
<dbReference type="Pfam" id="PF13649">
    <property type="entry name" value="Methyltransf_25"/>
    <property type="match status" value="1"/>
</dbReference>
<proteinExistence type="predicted"/>
<keyword evidence="4" id="KW-0408">Iron</keyword>
<evidence type="ECO:0000256" key="4">
    <source>
        <dbReference type="ARBA" id="ARBA00023004"/>
    </source>
</evidence>
<dbReference type="CDD" id="cd02440">
    <property type="entry name" value="AdoMet_MTases"/>
    <property type="match status" value="1"/>
</dbReference>
<organism evidence="6 7">
    <name type="scientific">Alkalihalobacterium chitinilyticum</name>
    <dbReference type="NCBI Taxonomy" id="2980103"/>
    <lineage>
        <taxon>Bacteria</taxon>
        <taxon>Bacillati</taxon>
        <taxon>Bacillota</taxon>
        <taxon>Bacilli</taxon>
        <taxon>Bacillales</taxon>
        <taxon>Bacillaceae</taxon>
        <taxon>Alkalihalobacterium</taxon>
    </lineage>
</organism>
<evidence type="ECO:0000313" key="6">
    <source>
        <dbReference type="EMBL" id="MDE5412154.1"/>
    </source>
</evidence>
<keyword evidence="2" id="KW-0479">Metal-binding</keyword>
<dbReference type="Gene3D" id="2.20.28.10">
    <property type="match status" value="1"/>
</dbReference>
<dbReference type="Gene3D" id="2.20.25.110">
    <property type="entry name" value="S-adenosyl-L-methionine-dependent methyltransferases"/>
    <property type="match status" value="1"/>
</dbReference>
<protein>
    <submittedName>
        <fullName evidence="6">Methyltransferase domain-containing protein</fullName>
    </submittedName>
</protein>